<protein>
    <recommendedName>
        <fullName evidence="3">Carboxylic ester hydrolase</fullName>
        <ecNumber evidence="3">3.1.1.-</ecNumber>
    </recommendedName>
</protein>
<dbReference type="Proteomes" id="UP001434337">
    <property type="component" value="Chromosome"/>
</dbReference>
<proteinExistence type="inferred from homology"/>
<evidence type="ECO:0000256" key="2">
    <source>
        <dbReference type="ARBA" id="ARBA00022801"/>
    </source>
</evidence>
<dbReference type="Pfam" id="PF00135">
    <property type="entry name" value="COesterase"/>
    <property type="match status" value="1"/>
</dbReference>
<organism evidence="5 6">
    <name type="scientific">Propioniciclava soli</name>
    <dbReference type="NCBI Taxonomy" id="2775081"/>
    <lineage>
        <taxon>Bacteria</taxon>
        <taxon>Bacillati</taxon>
        <taxon>Actinomycetota</taxon>
        <taxon>Actinomycetes</taxon>
        <taxon>Propionibacteriales</taxon>
        <taxon>Propionibacteriaceae</taxon>
        <taxon>Propioniciclava</taxon>
    </lineage>
</organism>
<comment type="similarity">
    <text evidence="1 3">Belongs to the type-B carboxylesterase/lipase family.</text>
</comment>
<dbReference type="SUPFAM" id="SSF53474">
    <property type="entry name" value="alpha/beta-Hydrolases"/>
    <property type="match status" value="1"/>
</dbReference>
<dbReference type="EC" id="3.1.1.-" evidence="3"/>
<evidence type="ECO:0000256" key="3">
    <source>
        <dbReference type="RuleBase" id="RU361235"/>
    </source>
</evidence>
<name>A0ABZ3C8H9_9ACTN</name>
<gene>
    <name evidence="5" type="ORF">PCC79_01170</name>
</gene>
<accession>A0ABZ3C8H9</accession>
<dbReference type="InterPro" id="IPR019826">
    <property type="entry name" value="Carboxylesterase_B_AS"/>
</dbReference>
<dbReference type="InterPro" id="IPR029058">
    <property type="entry name" value="AB_hydrolase_fold"/>
</dbReference>
<reference evidence="5 6" key="1">
    <citation type="journal article" date="2023" name="Environ Microbiome">
        <title>A coral-associated actinobacterium mitigates coral bleaching under heat stress.</title>
        <authorList>
            <person name="Li J."/>
            <person name="Zou Y."/>
            <person name="Li Q."/>
            <person name="Zhang J."/>
            <person name="Bourne D.G."/>
            <person name="Lyu Y."/>
            <person name="Liu C."/>
            <person name="Zhang S."/>
        </authorList>
    </citation>
    <scope>NUCLEOTIDE SEQUENCE [LARGE SCALE GENOMIC DNA]</scope>
    <source>
        <strain evidence="5 6">SCSIO 13291</strain>
    </source>
</reference>
<evidence type="ECO:0000259" key="4">
    <source>
        <dbReference type="Pfam" id="PF00135"/>
    </source>
</evidence>
<dbReference type="EMBL" id="CP115965">
    <property type="protein sequence ID" value="WZW98851.1"/>
    <property type="molecule type" value="Genomic_DNA"/>
</dbReference>
<keyword evidence="6" id="KW-1185">Reference proteome</keyword>
<dbReference type="RefSeq" id="WP_342372753.1">
    <property type="nucleotide sequence ID" value="NZ_CP115965.1"/>
</dbReference>
<dbReference type="Gene3D" id="3.40.50.1820">
    <property type="entry name" value="alpha/beta hydrolase"/>
    <property type="match status" value="1"/>
</dbReference>
<dbReference type="PANTHER" id="PTHR11559">
    <property type="entry name" value="CARBOXYLESTERASE"/>
    <property type="match status" value="1"/>
</dbReference>
<dbReference type="InterPro" id="IPR002018">
    <property type="entry name" value="CarbesteraseB"/>
</dbReference>
<evidence type="ECO:0000313" key="5">
    <source>
        <dbReference type="EMBL" id="WZW98851.1"/>
    </source>
</evidence>
<dbReference type="InterPro" id="IPR050309">
    <property type="entry name" value="Type-B_Carboxylest/Lipase"/>
</dbReference>
<feature type="domain" description="Carboxylesterase type B" evidence="4">
    <location>
        <begin position="11"/>
        <end position="338"/>
    </location>
</feature>
<keyword evidence="2 3" id="KW-0378">Hydrolase</keyword>
<evidence type="ECO:0000313" key="6">
    <source>
        <dbReference type="Proteomes" id="UP001434337"/>
    </source>
</evidence>
<sequence length="505" mass="52364">MTDDSTTTADAPVVRTTHGAVRGVWRGAGRERSAAFLGIPFAAPPVGELRFAAPVPPEPWEGVRDAVEPGPTPQRRPFAEVTSIPEPSYPGDATLNVNVFTPAPGGEDALPVLVWIHGGGYKAGSPSSPWYDGAAFNRDGVVTVSVSYRLGFDGFGFIEGAPANRGLLDQAAALAWVRDNIAAFGGDPGRVTIAGQSAGGGSVLAMFACPPASGLFSGAISHSGALDPLPADEARERSERLAAALSVEPTLAGFRSVSEDAILDATDAMAAPPAGAGLPPGEVVDAMLTGPAFGGITFIPYLDDATLTDPVAAVAASDVPLVMGTVAHEFTFIGQMMAPLFGDADVPDLLRGSVVGPVADAHVAAHPDLSGPLLVGQLMTDKMFRGPLVRFLAARASGGAASSWAYDFRWPNASNGLVAHCAEIPFAFDLLDAPQVETSSGPDAPQELANEMHADWVGFISTGAMPWQQWTPAESLAKVYDTPTRVEERYRLEGEIDALLGGHHG</sequence>
<dbReference type="PROSITE" id="PS00122">
    <property type="entry name" value="CARBOXYLESTERASE_B_1"/>
    <property type="match status" value="1"/>
</dbReference>
<evidence type="ECO:0000256" key="1">
    <source>
        <dbReference type="ARBA" id="ARBA00005964"/>
    </source>
</evidence>